<feature type="chain" id="PRO_5035191717" description="IPT/TIG domain-containing protein" evidence="4">
    <location>
        <begin position="25"/>
        <end position="1885"/>
    </location>
</feature>
<dbReference type="Proteomes" id="UP000695562">
    <property type="component" value="Unassembled WGS sequence"/>
</dbReference>
<accession>A0A8J4PRG0</accession>
<organism evidence="6 7">
    <name type="scientific">Polysphondylium violaceum</name>
    <dbReference type="NCBI Taxonomy" id="133409"/>
    <lineage>
        <taxon>Eukaryota</taxon>
        <taxon>Amoebozoa</taxon>
        <taxon>Evosea</taxon>
        <taxon>Eumycetozoa</taxon>
        <taxon>Dictyostelia</taxon>
        <taxon>Dictyosteliales</taxon>
        <taxon>Dictyosteliaceae</taxon>
        <taxon>Polysphondylium</taxon>
    </lineage>
</organism>
<proteinExistence type="predicted"/>
<dbReference type="OrthoDB" id="20492at2759"/>
<dbReference type="CDD" id="cd00603">
    <property type="entry name" value="IPT_PCSR"/>
    <property type="match status" value="2"/>
</dbReference>
<feature type="transmembrane region" description="Helical" evidence="3">
    <location>
        <begin position="1844"/>
        <end position="1866"/>
    </location>
</feature>
<gene>
    <name evidence="6" type="ORF">CYY_006741</name>
</gene>
<feature type="domain" description="IPT/TIG" evidence="5">
    <location>
        <begin position="567"/>
        <end position="640"/>
    </location>
</feature>
<dbReference type="SUPFAM" id="SSF56436">
    <property type="entry name" value="C-type lectin-like"/>
    <property type="match status" value="1"/>
</dbReference>
<evidence type="ECO:0000313" key="7">
    <source>
        <dbReference type="Proteomes" id="UP000695562"/>
    </source>
</evidence>
<dbReference type="InterPro" id="IPR002909">
    <property type="entry name" value="IPT_dom"/>
</dbReference>
<dbReference type="InterPro" id="IPR013783">
    <property type="entry name" value="Ig-like_fold"/>
</dbReference>
<dbReference type="Pfam" id="PF01833">
    <property type="entry name" value="TIG"/>
    <property type="match status" value="6"/>
</dbReference>
<dbReference type="InterPro" id="IPR014756">
    <property type="entry name" value="Ig_E-set"/>
</dbReference>
<evidence type="ECO:0000313" key="6">
    <source>
        <dbReference type="EMBL" id="KAF2071947.1"/>
    </source>
</evidence>
<keyword evidence="3" id="KW-0812">Transmembrane</keyword>
<evidence type="ECO:0000259" key="5">
    <source>
        <dbReference type="Pfam" id="PF01833"/>
    </source>
</evidence>
<evidence type="ECO:0000256" key="1">
    <source>
        <dbReference type="ARBA" id="ARBA00022729"/>
    </source>
</evidence>
<feature type="domain" description="IPT/TIG" evidence="5">
    <location>
        <begin position="973"/>
        <end position="1056"/>
    </location>
</feature>
<evidence type="ECO:0000256" key="3">
    <source>
        <dbReference type="SAM" id="Phobius"/>
    </source>
</evidence>
<protein>
    <recommendedName>
        <fullName evidence="5">IPT/TIG domain-containing protein</fullName>
    </recommendedName>
</protein>
<sequence>MNTLNFYFLIVTLLFLNTLTSTLADPIYFELNGHYYERVIETVDAVNATLNCEKKVWNGKKGYLATYSFEEEWAFSAANNIYTQSAAWITGSDAVKTGAWTYSSGPEKGQPMYNLFFDKCYSFCLFGGVEPNLIPNEHWVHTSGTVATPYWNNNNYLAVIPAYICEYGGLEDPTIPTITTLGGDITITNIVGMDLPSLVITFTNRDTPSTTFKCSNIKVLNSTSVSCTIPTGTGRYRAVFTDSKGSAAKNLLWQYELPFIQSIYPVFKKNEVLTIAGNNFGVSASLVKVLVGTTQTIVCGNVVMLQNHEAITCVLPQDLTEKLLPISVTVNNLRHISYKAGIFYPQNNLYYSGFLTSANWEISTKNYSLELRIDGQNGHLGTMDSPGLWTFLNNSLPLPFNNGIWSMWQGVKWNPSTSKFYYINGPKTGQIANLQYTSTNTDPSTWNDQTRFTQNMYTGLLSSVSATSASGTFTEFGGEDPAFTQVKTHYLDTNGGVADIQIDNYGTVFSKIAVDFRSLSLTYVRDFINSELDVTIPVGYGGPYPISVKVDDKTTAPNTQFIDYNAPTITSLTKVSTRGGETTITGTSFFNDPAVTSVKIGSLICTPVYIVAHTQVKCTLPVGTGILPTIVTVGTRPSGSREFYYIAPTVTSVSTSTPLGSKITIVGDNYGIDKSVISVQVGDFACTGVEITTAHTTITCTVPAGQGSHPVTVTVNYQDSNSDKNLNYNSPTFTNIVQIQDTIEITGTNFGIDLNQLQLLIGTVDITSVCSSSDTKVTCTNLPTTVISGAITTVGAVVNPSQNFLLTPYIISIDPLVIPTSGGSVSIKGRFFETSSMGVSNSLSVVFDGKTDTNNGYSSNQLLVYTVAQNTGVNKVLYIKSSTRTSNSKTISFSPPTITSFSQSNEVITLDGTNFGNDVDQISLSVGSLSISPITLISHSKLSFTAPLSTLNGDIDIIVNTQSFSFSRFTLIPIITNIPLVKVIGESITIQGKYLSNVDQDSQSTNIQFNFSSLVSTCTFISSQSYECQIPSGTGTKAVAYVINDNIRSDDFIYSYQPPTVETITNTIYNVPQQVIITGTNFANQGLGVKIGDQDCNSPLASDDTTITCQFPSTATPPTSNEKLKVQVTVDGQSSSADIFSYASFSVGSVVQVEDFIEISGFNFGDVSKLNIKLGEVVLDSCTGNNTFITCNPLSLSVESGYFDITNGPEPITPIKVLLRPYLYDINPTKIITDGQDITIKGRFFEETSITETTNTILVKTSKNSAGIGYKLVDNTTIIAQETQGSGSLDSISVSVNNRQSNSLDFGYFAPTISSVSHSTTDKRLVILGENLGTVDVVSVYFDSLVLTPTIVESTRLMVSTPETIKNNDVYIKVSDQTSNTLKVRLTPGITTVGPSPPTNGSTISLSGRFWNTPSITFYYSLLQESSPSYKPLTCKPISFESIVHTTECTLPSGYGNFSVQAIADTIVSNEFALDYQSPIVISATSLLYKSPGNVTINAQNIAHPSTVTIGGKECTNAKLLDSEHIQCFYDGSVAANDKQDPLKITVTSYHLSGSNDVFLYLAEKGCPGTPECSGNGVCNRETGVCKCFNETVTTNDCSVVDENVLPPITDDNGETTIPGLKFNFTIAITHLREINLQEQSVKVLKVSTIKWNDRYKLSDTTSYYKGGFDNDPAVLELKVTYFDSLSNIDFAGDILSMPANSIKYEISVSKWSFDNSFNYLQVIYNSKAEKTTIYNCIEVPTNITKLNVDSLSWFQVNAGGSTLNAKFSDRIIVDKRITKSSVRLLDNTDPLYQDVSADPTKFNVLTALSTPYFTEKVVIDPNFSALLRSETTTACSTKQKWKIPVIVALCSAGGVAIATGAAIFYKKKISMKKLEKSISMQSRE</sequence>
<evidence type="ECO:0000256" key="2">
    <source>
        <dbReference type="ARBA" id="ARBA00023180"/>
    </source>
</evidence>
<name>A0A8J4PRG0_9MYCE</name>
<reference evidence="6" key="1">
    <citation type="submission" date="2020-01" db="EMBL/GenBank/DDBJ databases">
        <title>Development of genomics and gene disruption for Polysphondylium violaceum indicates a role for the polyketide synthase stlB in stalk morphogenesis.</title>
        <authorList>
            <person name="Narita B."/>
            <person name="Kawabe Y."/>
            <person name="Kin K."/>
            <person name="Saito T."/>
            <person name="Gibbs R."/>
            <person name="Kuspa A."/>
            <person name="Muzny D."/>
            <person name="Queller D."/>
            <person name="Richards S."/>
            <person name="Strassman J."/>
            <person name="Sucgang R."/>
            <person name="Worley K."/>
            <person name="Schaap P."/>
        </authorList>
    </citation>
    <scope>NUCLEOTIDE SEQUENCE</scope>
    <source>
        <strain evidence="6">QSvi11</strain>
    </source>
</reference>
<keyword evidence="7" id="KW-1185">Reference proteome</keyword>
<dbReference type="InterPro" id="IPR016186">
    <property type="entry name" value="C-type_lectin-like/link_sf"/>
</dbReference>
<keyword evidence="2" id="KW-0325">Glycoprotein</keyword>
<feature type="domain" description="IPT/TIG" evidence="5">
    <location>
        <begin position="896"/>
        <end position="964"/>
    </location>
</feature>
<feature type="domain" description="IPT/TIG" evidence="5">
    <location>
        <begin position="1059"/>
        <end position="1141"/>
    </location>
</feature>
<dbReference type="Gene3D" id="3.10.100.10">
    <property type="entry name" value="Mannose-Binding Protein A, subunit A"/>
    <property type="match status" value="1"/>
</dbReference>
<keyword evidence="3" id="KW-0472">Membrane</keyword>
<feature type="domain" description="IPT/TIG" evidence="5">
    <location>
        <begin position="648"/>
        <end position="727"/>
    </location>
</feature>
<comment type="caution">
    <text evidence="6">The sequence shown here is derived from an EMBL/GenBank/DDBJ whole genome shotgun (WGS) entry which is preliminary data.</text>
</comment>
<dbReference type="SUPFAM" id="SSF81296">
    <property type="entry name" value="E set domains"/>
    <property type="match status" value="6"/>
</dbReference>
<evidence type="ECO:0000256" key="4">
    <source>
        <dbReference type="SAM" id="SignalP"/>
    </source>
</evidence>
<feature type="signal peptide" evidence="4">
    <location>
        <begin position="1"/>
        <end position="24"/>
    </location>
</feature>
<dbReference type="EMBL" id="AJWJ01000324">
    <property type="protein sequence ID" value="KAF2071947.1"/>
    <property type="molecule type" value="Genomic_DNA"/>
</dbReference>
<keyword evidence="3" id="KW-1133">Transmembrane helix</keyword>
<dbReference type="InterPro" id="IPR016187">
    <property type="entry name" value="CTDL_fold"/>
</dbReference>
<feature type="domain" description="IPT/TIG" evidence="5">
    <location>
        <begin position="258"/>
        <end position="335"/>
    </location>
</feature>
<dbReference type="Gene3D" id="2.60.40.10">
    <property type="entry name" value="Immunoglobulins"/>
    <property type="match status" value="6"/>
</dbReference>
<keyword evidence="1 4" id="KW-0732">Signal</keyword>
<dbReference type="PANTHER" id="PTHR31341">
    <property type="entry name" value="IPT/TIG DOMAIN-CONTAINING PROTEIN-RELATED-RELATED"/>
    <property type="match status" value="1"/>
</dbReference>
<dbReference type="InterPro" id="IPR052014">
    <property type="entry name" value="Dictyostelium_Tiger"/>
</dbReference>